<evidence type="ECO:0000256" key="9">
    <source>
        <dbReference type="ARBA" id="ARBA00025707"/>
    </source>
</evidence>
<dbReference type="Pfam" id="PF03062">
    <property type="entry name" value="MBOAT"/>
    <property type="match status" value="1"/>
</dbReference>
<dbReference type="OrthoDB" id="7663182at2759"/>
<keyword evidence="8" id="KW-0012">Acyltransferase</keyword>
<dbReference type="PANTHER" id="PTHR13906:SF16">
    <property type="entry name" value="LYSOPHOSPHOLIPID ACYLTRANSFERASE 7"/>
    <property type="match status" value="1"/>
</dbReference>
<comment type="pathway">
    <text evidence="9">Phospholipid metabolism.</text>
</comment>
<dbReference type="GO" id="GO:0016020">
    <property type="term" value="C:membrane"/>
    <property type="evidence" value="ECO:0007669"/>
    <property type="project" value="UniProtKB-SubCell"/>
</dbReference>
<dbReference type="RefSeq" id="XP_066935922.1">
    <property type="nucleotide sequence ID" value="XM_067079821.1"/>
</dbReference>
<comment type="pathway">
    <text evidence="2">Lipid metabolism; phospholipid metabolism.</text>
</comment>
<feature type="transmembrane region" description="Helical" evidence="11">
    <location>
        <begin position="6"/>
        <end position="22"/>
    </location>
</feature>
<keyword evidence="4" id="KW-0808">Transferase</keyword>
<dbReference type="AlphaFoldDB" id="A0A7M5V989"/>
<evidence type="ECO:0000256" key="5">
    <source>
        <dbReference type="ARBA" id="ARBA00022692"/>
    </source>
</evidence>
<feature type="transmembrane region" description="Helical" evidence="11">
    <location>
        <begin position="77"/>
        <end position="98"/>
    </location>
</feature>
<name>A0A7M5V989_9CNID</name>
<dbReference type="GeneID" id="136823642"/>
<feature type="transmembrane region" description="Helical" evidence="11">
    <location>
        <begin position="144"/>
        <end position="165"/>
    </location>
</feature>
<dbReference type="Proteomes" id="UP000594262">
    <property type="component" value="Unplaced"/>
</dbReference>
<keyword evidence="6 11" id="KW-1133">Transmembrane helix</keyword>
<comment type="subcellular location">
    <subcellularLocation>
        <location evidence="1">Membrane</location>
        <topology evidence="1">Multi-pass membrane protein</topology>
    </subcellularLocation>
</comment>
<evidence type="ECO:0000313" key="13">
    <source>
        <dbReference type="Proteomes" id="UP000594262"/>
    </source>
</evidence>
<organism evidence="12 13">
    <name type="scientific">Clytia hemisphaerica</name>
    <dbReference type="NCBI Taxonomy" id="252671"/>
    <lineage>
        <taxon>Eukaryota</taxon>
        <taxon>Metazoa</taxon>
        <taxon>Cnidaria</taxon>
        <taxon>Hydrozoa</taxon>
        <taxon>Hydroidolina</taxon>
        <taxon>Leptothecata</taxon>
        <taxon>Obeliida</taxon>
        <taxon>Clytiidae</taxon>
        <taxon>Clytia</taxon>
    </lineage>
</organism>
<evidence type="ECO:0000256" key="6">
    <source>
        <dbReference type="ARBA" id="ARBA00022989"/>
    </source>
</evidence>
<dbReference type="PANTHER" id="PTHR13906">
    <property type="entry name" value="PORCUPINE"/>
    <property type="match status" value="1"/>
</dbReference>
<dbReference type="InterPro" id="IPR004299">
    <property type="entry name" value="MBOAT_fam"/>
</dbReference>
<reference evidence="12" key="1">
    <citation type="submission" date="2021-01" db="UniProtKB">
        <authorList>
            <consortium name="EnsemblMetazoa"/>
        </authorList>
    </citation>
    <scope>IDENTIFICATION</scope>
</reference>
<protein>
    <recommendedName>
        <fullName evidence="10">Lysophospholipid acyltransferase 7</fullName>
    </recommendedName>
</protein>
<keyword evidence="13" id="KW-1185">Reference proteome</keyword>
<evidence type="ECO:0000313" key="12">
    <source>
        <dbReference type="EnsemblMetazoa" id="CLYHEMP012002.1"/>
    </source>
</evidence>
<dbReference type="GO" id="GO:0071617">
    <property type="term" value="F:lysophospholipid acyltransferase activity"/>
    <property type="evidence" value="ECO:0007669"/>
    <property type="project" value="TreeGrafter"/>
</dbReference>
<accession>A0A7M5V989</accession>
<feature type="transmembrane region" description="Helical" evidence="11">
    <location>
        <begin position="53"/>
        <end position="70"/>
    </location>
</feature>
<evidence type="ECO:0000256" key="8">
    <source>
        <dbReference type="ARBA" id="ARBA00023315"/>
    </source>
</evidence>
<evidence type="ECO:0000256" key="10">
    <source>
        <dbReference type="ARBA" id="ARBA00093678"/>
    </source>
</evidence>
<evidence type="ECO:0000256" key="1">
    <source>
        <dbReference type="ARBA" id="ARBA00004141"/>
    </source>
</evidence>
<dbReference type="InterPro" id="IPR049941">
    <property type="entry name" value="LPLAT_7/PORCN-like"/>
</dbReference>
<keyword evidence="7 11" id="KW-0472">Membrane</keyword>
<evidence type="ECO:0000256" key="11">
    <source>
        <dbReference type="SAM" id="Phobius"/>
    </source>
</evidence>
<sequence>MSSQDVLYLCVLIGSIFFGQVIKSCGSNHKLKQALVLCSGFAMVVVLTGPGDFIHSLVVVVINYLIIKLFKPKMCHVVSFIWTFGYLLFFRTCHWFGWSAPTGQSNAVQLLVTLRMVGLAYEIHDQDKGKEEIFRHNNIFKCDLLDFFSYSYCYIGLMTGPFYSYRTFLDMVHYDARHIDTLNPALSKLKQLPPIILPFLLFSNYFPLPYLESDEYFNSNILYQLLILVPTFSWFRWRFYIGWVLAESMCITSCLGAYPVECKSKPAVGPTTKPELERTKETAYDFETTHNINITNVELAPTMRSAMKDWNMTVQWWMATYVYKKLPVESAQIRMFLLLFVSAFWHGVRPGYYLTFMSVPLVVMAETRMTKAIKPYLNDSSSYWWDWITWFCLYRSFEYTGIGFMLLELRTVWSLWTRMYFIGHFFIFLFILLPFIIPKKRTKVESKTD</sequence>
<dbReference type="GO" id="GO:0044233">
    <property type="term" value="C:mitochondria-associated endoplasmic reticulum membrane contact site"/>
    <property type="evidence" value="ECO:0007669"/>
    <property type="project" value="TreeGrafter"/>
</dbReference>
<evidence type="ECO:0000256" key="4">
    <source>
        <dbReference type="ARBA" id="ARBA00022679"/>
    </source>
</evidence>
<feature type="transmembrane region" description="Helical" evidence="11">
    <location>
        <begin position="419"/>
        <end position="437"/>
    </location>
</feature>
<dbReference type="GO" id="GO:0006661">
    <property type="term" value="P:phosphatidylinositol biosynthetic process"/>
    <property type="evidence" value="ECO:0007669"/>
    <property type="project" value="TreeGrafter"/>
</dbReference>
<dbReference type="GO" id="GO:0030258">
    <property type="term" value="P:lipid modification"/>
    <property type="evidence" value="ECO:0007669"/>
    <property type="project" value="TreeGrafter"/>
</dbReference>
<comment type="similarity">
    <text evidence="3">Belongs to the membrane-bound acyltransferase family.</text>
</comment>
<evidence type="ECO:0000256" key="7">
    <source>
        <dbReference type="ARBA" id="ARBA00023136"/>
    </source>
</evidence>
<keyword evidence="5 11" id="KW-0812">Transmembrane</keyword>
<evidence type="ECO:0000256" key="2">
    <source>
        <dbReference type="ARBA" id="ARBA00005074"/>
    </source>
</evidence>
<proteinExistence type="inferred from homology"/>
<evidence type="ECO:0000256" key="3">
    <source>
        <dbReference type="ARBA" id="ARBA00010323"/>
    </source>
</evidence>
<dbReference type="EnsemblMetazoa" id="CLYHEMT012002.1">
    <property type="protein sequence ID" value="CLYHEMP012002.1"/>
    <property type="gene ID" value="CLYHEMG012002"/>
</dbReference>